<protein>
    <recommendedName>
        <fullName evidence="2">Jacalin-type lectin domain-containing protein</fullName>
    </recommendedName>
</protein>
<name>A0AAD6IX86_DREDA</name>
<dbReference type="InterPro" id="IPR001229">
    <property type="entry name" value="Jacalin-like_lectin_dom"/>
</dbReference>
<dbReference type="InterPro" id="IPR053002">
    <property type="entry name" value="Metalloproteinase_M10B"/>
</dbReference>
<evidence type="ECO:0000256" key="1">
    <source>
        <dbReference type="SAM" id="MobiDB-lite"/>
    </source>
</evidence>
<dbReference type="GO" id="GO:0005737">
    <property type="term" value="C:cytoplasm"/>
    <property type="evidence" value="ECO:0007669"/>
    <property type="project" value="TreeGrafter"/>
</dbReference>
<evidence type="ECO:0000313" key="3">
    <source>
        <dbReference type="EMBL" id="KAJ6260384.1"/>
    </source>
</evidence>
<dbReference type="PANTHER" id="PTHR21054">
    <property type="entry name" value="ZINC METALLOPROTEINASE-RELATED"/>
    <property type="match status" value="1"/>
</dbReference>
<feature type="compositionally biased region" description="Basic and acidic residues" evidence="1">
    <location>
        <begin position="24"/>
        <end position="33"/>
    </location>
</feature>
<feature type="region of interest" description="Disordered" evidence="1">
    <location>
        <begin position="1"/>
        <end position="77"/>
    </location>
</feature>
<proteinExistence type="predicted"/>
<dbReference type="EMBL" id="JAQGDS010000005">
    <property type="protein sequence ID" value="KAJ6260384.1"/>
    <property type="molecule type" value="Genomic_DNA"/>
</dbReference>
<dbReference type="Proteomes" id="UP001221413">
    <property type="component" value="Unassembled WGS sequence"/>
</dbReference>
<dbReference type="InterPro" id="IPR036404">
    <property type="entry name" value="Jacalin-like_lectin_dom_sf"/>
</dbReference>
<feature type="compositionally biased region" description="Polar residues" evidence="1">
    <location>
        <begin position="37"/>
        <end position="72"/>
    </location>
</feature>
<dbReference type="SUPFAM" id="SSF51101">
    <property type="entry name" value="Mannose-binding lectins"/>
    <property type="match status" value="1"/>
</dbReference>
<dbReference type="PROSITE" id="PS51752">
    <property type="entry name" value="JACALIN_LECTIN"/>
    <property type="match status" value="1"/>
</dbReference>
<comment type="caution">
    <text evidence="3">The sequence shown here is derived from an EMBL/GenBank/DDBJ whole genome shotgun (WGS) entry which is preliminary data.</text>
</comment>
<dbReference type="AlphaFoldDB" id="A0AAD6IX86"/>
<organism evidence="3 4">
    <name type="scientific">Drechslerella dactyloides</name>
    <name type="common">Nematode-trapping fungus</name>
    <name type="synonym">Arthrobotrys dactyloides</name>
    <dbReference type="NCBI Taxonomy" id="74499"/>
    <lineage>
        <taxon>Eukaryota</taxon>
        <taxon>Fungi</taxon>
        <taxon>Dikarya</taxon>
        <taxon>Ascomycota</taxon>
        <taxon>Pezizomycotina</taxon>
        <taxon>Orbiliomycetes</taxon>
        <taxon>Orbiliales</taxon>
        <taxon>Orbiliaceae</taxon>
        <taxon>Drechslerella</taxon>
    </lineage>
</organism>
<dbReference type="PANTHER" id="PTHR21054:SF2">
    <property type="entry name" value="MIP04191P"/>
    <property type="match status" value="1"/>
</dbReference>
<gene>
    <name evidence="3" type="ORF">Dda_4610</name>
</gene>
<dbReference type="Pfam" id="PF01419">
    <property type="entry name" value="Jacalin"/>
    <property type="match status" value="1"/>
</dbReference>
<dbReference type="InterPro" id="IPR021917">
    <property type="entry name" value="Unchr_Zn-peptidase-like"/>
</dbReference>
<dbReference type="SUPFAM" id="SSF55486">
    <property type="entry name" value="Metalloproteases ('zincins'), catalytic domain"/>
    <property type="match status" value="1"/>
</dbReference>
<feature type="domain" description="Jacalin-type lectin" evidence="2">
    <location>
        <begin position="635"/>
        <end position="772"/>
    </location>
</feature>
<dbReference type="Pfam" id="PF12044">
    <property type="entry name" value="Metallopep"/>
    <property type="match status" value="1"/>
</dbReference>
<keyword evidence="4" id="KW-1185">Reference proteome</keyword>
<dbReference type="Gene3D" id="2.100.10.30">
    <property type="entry name" value="Jacalin-like lectin domain"/>
    <property type="match status" value="1"/>
</dbReference>
<evidence type="ECO:0000259" key="2">
    <source>
        <dbReference type="PROSITE" id="PS51752"/>
    </source>
</evidence>
<accession>A0AAD6IX86</accession>
<evidence type="ECO:0000313" key="4">
    <source>
        <dbReference type="Proteomes" id="UP001221413"/>
    </source>
</evidence>
<sequence length="772" mass="85071">MLSKFKLSSLRRRSRQTLGADAKAQAKSERLDHWGSLTPSNSSPSLVSTAPTMDSSSMAGGNSPQSVSSQQGMLPPPIPPRPVTAKLYDTVNEDLTSPILRRQSTYVATFQSQLNSSHHSVPKSAPSAPGIAPNAPRILSINDGSWAFASLLLVFGQCGPPDRPQDGTVIVHHHHCSFPSTSWPVSDGYFRALVHLEPGPNRLEFEYISSKAASPVKSHMTLHMMPLAAPPLHLVILLGKDSPATFDCPPEKIRTQGNGLETAIRKFRMAAYLWQAYTAEEMVRNKFGRRTFRFEETWSTESISNRDKAPRMVPRVHVVRSEKTVAEIRDLEIAQQNPNGSRRGELFDIAIKAVQGYFNPKSAFDRKHVAVLLLDSKWDTGANMITGHAALGGGAGNVQMGIFGSHSLHSWPMFIEDVVPAFTDCTRTDTKIVANDAGESGSYWEACTVGVGAFLHEVGHAFGCPHQPSGIMVRDYVRLNRSFVTRESYSTRTKNPGLRLCMPKDECHWHRLDILRFRFHPCFRSASDPPTLYDGDEPRIYGVDNAIVISSATGVAWIEIYINDVFQNHIEVFPKIERNYVISEADILSRIPGLEKNKNKKIKLSVWTVGNGHADIDDFLATVHATVKLPGGGKAFKSMRLGLGGGAPVETILPMGSNRVLNAIHVYHSYALHGIEFTFDDNSTALFGYKTGLRAEFPLDTRKGESLLGFSVRSGFWVDGCDVLTTQGRRSPFFGNNNGGSHYVMIPPRGHQIVGITGTVGQHIDSFSILYR</sequence>
<reference evidence="3" key="1">
    <citation type="submission" date="2023-01" db="EMBL/GenBank/DDBJ databases">
        <title>The chitinases involved in constricting ring structure development in the nematode-trapping fungus Drechslerella dactyloides.</title>
        <authorList>
            <person name="Wang R."/>
            <person name="Zhang L."/>
            <person name="Tang P."/>
            <person name="Li S."/>
            <person name="Liang L."/>
        </authorList>
    </citation>
    <scope>NUCLEOTIDE SEQUENCE</scope>
    <source>
        <strain evidence="3">YMF1.00031</strain>
    </source>
</reference>